<dbReference type="EMBL" id="LMXB01000054">
    <property type="protein sequence ID" value="KUO19212.1"/>
    <property type="molecule type" value="Genomic_DNA"/>
</dbReference>
<proteinExistence type="predicted"/>
<evidence type="ECO:0000313" key="1">
    <source>
        <dbReference type="EMBL" id="KUO19212.1"/>
    </source>
</evidence>
<dbReference type="AlphaFoldDB" id="A0A101UYF4"/>
<name>A0A101UYF4_9ACTN</name>
<evidence type="ECO:0000313" key="2">
    <source>
        <dbReference type="Proteomes" id="UP000053260"/>
    </source>
</evidence>
<comment type="caution">
    <text evidence="1">The sequence shown here is derived from an EMBL/GenBank/DDBJ whole genome shotgun (WGS) entry which is preliminary data.</text>
</comment>
<organism evidence="1 2">
    <name type="scientific">Streptomyces dysideae</name>
    <dbReference type="NCBI Taxonomy" id="909626"/>
    <lineage>
        <taxon>Bacteria</taxon>
        <taxon>Bacillati</taxon>
        <taxon>Actinomycetota</taxon>
        <taxon>Actinomycetes</taxon>
        <taxon>Kitasatosporales</taxon>
        <taxon>Streptomycetaceae</taxon>
        <taxon>Streptomyces</taxon>
    </lineage>
</organism>
<gene>
    <name evidence="1" type="ORF">AQJ91_21025</name>
</gene>
<protein>
    <submittedName>
        <fullName evidence="1">Uncharacterized protein</fullName>
    </submittedName>
</protein>
<dbReference type="OrthoDB" id="9758923at2"/>
<dbReference type="Proteomes" id="UP000053260">
    <property type="component" value="Unassembled WGS sequence"/>
</dbReference>
<sequence length="62" mass="6442">MTPAAPPGRPGCTTIRVDVSADADPPISPDLVGAFFKDINYAADGGLYAELVQRRSFAGTCT</sequence>
<reference evidence="1 2" key="1">
    <citation type="submission" date="2015-10" db="EMBL/GenBank/DDBJ databases">
        <title>Draft genome sequence of Streptomyces sp. RV15, isolated from a marine sponge.</title>
        <authorList>
            <person name="Ruckert C."/>
            <person name="Abdelmohsen U.R."/>
            <person name="Winkler A."/>
            <person name="Hentschel U."/>
            <person name="Kalinowski J."/>
            <person name="Kampfer P."/>
            <person name="Glaeser S."/>
        </authorList>
    </citation>
    <scope>NUCLEOTIDE SEQUENCE [LARGE SCALE GENOMIC DNA]</scope>
    <source>
        <strain evidence="1 2">RV15</strain>
    </source>
</reference>
<keyword evidence="2" id="KW-1185">Reference proteome</keyword>
<accession>A0A101UYF4</accession>
<dbReference type="STRING" id="909626.AQJ91_21025"/>
<dbReference type="RefSeq" id="WP_067023896.1">
    <property type="nucleotide sequence ID" value="NZ_KQ949087.1"/>
</dbReference>